<name>A0ABV4VIY1_9GAMM</name>
<dbReference type="PRINTS" id="PR00069">
    <property type="entry name" value="ALDKETRDTASE"/>
</dbReference>
<keyword evidence="2" id="KW-0521">NADP</keyword>
<dbReference type="InterPro" id="IPR023210">
    <property type="entry name" value="NADP_OxRdtase_dom"/>
</dbReference>
<reference evidence="5 6" key="1">
    <citation type="submission" date="2024-09" db="EMBL/GenBank/DDBJ databases">
        <authorList>
            <person name="Zhang Y."/>
        </authorList>
    </citation>
    <scope>NUCLEOTIDE SEQUENCE [LARGE SCALE GENOMIC DNA]</scope>
    <source>
        <strain evidence="5 6">ZJ318</strain>
    </source>
</reference>
<dbReference type="PIRSF" id="PIRSF000097">
    <property type="entry name" value="AKR"/>
    <property type="match status" value="1"/>
</dbReference>
<evidence type="ECO:0000313" key="5">
    <source>
        <dbReference type="EMBL" id="MFB2620202.1"/>
    </source>
</evidence>
<comment type="similarity">
    <text evidence="1">Belongs to the aldo/keto reductase family.</text>
</comment>
<protein>
    <submittedName>
        <fullName evidence="5">2,5-didehydrogluconate reductase DkgB</fullName>
        <ecNumber evidence="5">1.1.1.346</ecNumber>
    </submittedName>
</protein>
<keyword evidence="3 5" id="KW-0560">Oxidoreductase</keyword>
<sequence length="280" mass="31021">MTQTNATTSNQAPLTAMPMLGTGTFRLKDNAAFDAVLMALEEGSRHIDTAQIYGNEQAVGDAINASGIPREELFITTKVWTENLTKERFETSVIDSLTALQTEYLDLLLIHWPLNSDEPSMVEYLSELKAVLDKGLTRRIGVSNFTNAQLAQAIAILGEGVIYTNQVEVHPYLINRKVTDFCRQHNVLVTGYMPFAYGAVLQDETIVNLASVHQATPAQIVLAWLRQLGFATIPSSTKRDNVRSNLAAASIKLMPAEIEQINQLDRNHKVANPDFAPHWD</sequence>
<dbReference type="SUPFAM" id="SSF51430">
    <property type="entry name" value="NAD(P)-linked oxidoreductase"/>
    <property type="match status" value="1"/>
</dbReference>
<dbReference type="PROSITE" id="PS00062">
    <property type="entry name" value="ALDOKETO_REDUCTASE_2"/>
    <property type="match status" value="1"/>
</dbReference>
<dbReference type="InterPro" id="IPR020471">
    <property type="entry name" value="AKR"/>
</dbReference>
<gene>
    <name evidence="5" type="primary">dkgB</name>
    <name evidence="5" type="ORF">ACE02W_10330</name>
</gene>
<dbReference type="EMBL" id="JBHFGU010000003">
    <property type="protein sequence ID" value="MFB2620202.1"/>
    <property type="molecule type" value="Genomic_DNA"/>
</dbReference>
<dbReference type="Gene3D" id="3.20.20.100">
    <property type="entry name" value="NADP-dependent oxidoreductase domain"/>
    <property type="match status" value="1"/>
</dbReference>
<evidence type="ECO:0000256" key="1">
    <source>
        <dbReference type="ARBA" id="ARBA00007905"/>
    </source>
</evidence>
<organism evidence="5 6">
    <name type="scientific">Shewanella mangrovisoli</name>
    <dbReference type="NCBI Taxonomy" id="2864211"/>
    <lineage>
        <taxon>Bacteria</taxon>
        <taxon>Pseudomonadati</taxon>
        <taxon>Pseudomonadota</taxon>
        <taxon>Gammaproteobacteria</taxon>
        <taxon>Alteromonadales</taxon>
        <taxon>Shewanellaceae</taxon>
        <taxon>Shewanella</taxon>
    </lineage>
</organism>
<comment type="caution">
    <text evidence="5">The sequence shown here is derived from an EMBL/GenBank/DDBJ whole genome shotgun (WGS) entry which is preliminary data.</text>
</comment>
<evidence type="ECO:0000313" key="6">
    <source>
        <dbReference type="Proteomes" id="UP001576708"/>
    </source>
</evidence>
<dbReference type="InterPro" id="IPR036812">
    <property type="entry name" value="NAD(P)_OxRdtase_dom_sf"/>
</dbReference>
<keyword evidence="6" id="KW-1185">Reference proteome</keyword>
<accession>A0ABV4VIY1</accession>
<dbReference type="PANTHER" id="PTHR43827">
    <property type="entry name" value="2,5-DIKETO-D-GLUCONIC ACID REDUCTASE"/>
    <property type="match status" value="1"/>
</dbReference>
<evidence type="ECO:0000256" key="2">
    <source>
        <dbReference type="ARBA" id="ARBA00022857"/>
    </source>
</evidence>
<dbReference type="Proteomes" id="UP001576708">
    <property type="component" value="Unassembled WGS sequence"/>
</dbReference>
<dbReference type="NCBIfam" id="NF008377">
    <property type="entry name" value="PRK11172.1"/>
    <property type="match status" value="1"/>
</dbReference>
<dbReference type="Pfam" id="PF00248">
    <property type="entry name" value="Aldo_ket_red"/>
    <property type="match status" value="1"/>
</dbReference>
<dbReference type="GO" id="GO:0016491">
    <property type="term" value="F:oxidoreductase activity"/>
    <property type="evidence" value="ECO:0007669"/>
    <property type="project" value="UniProtKB-KW"/>
</dbReference>
<dbReference type="InterPro" id="IPR018170">
    <property type="entry name" value="Aldo/ket_reductase_CS"/>
</dbReference>
<feature type="domain" description="NADP-dependent oxidoreductase" evidence="4">
    <location>
        <begin position="21"/>
        <end position="265"/>
    </location>
</feature>
<proteinExistence type="inferred from homology"/>
<evidence type="ECO:0000259" key="4">
    <source>
        <dbReference type="Pfam" id="PF00248"/>
    </source>
</evidence>
<dbReference type="RefSeq" id="WP_342201592.1">
    <property type="nucleotide sequence ID" value="NZ_JBCATE010000003.1"/>
</dbReference>
<dbReference type="EC" id="1.1.1.346" evidence="5"/>
<dbReference type="PANTHER" id="PTHR43827:SF3">
    <property type="entry name" value="NADP-DEPENDENT OXIDOREDUCTASE DOMAIN-CONTAINING PROTEIN"/>
    <property type="match status" value="1"/>
</dbReference>
<evidence type="ECO:0000256" key="3">
    <source>
        <dbReference type="ARBA" id="ARBA00023002"/>
    </source>
</evidence>